<accession>A0A316A5H7</accession>
<reference evidence="11" key="1">
    <citation type="submission" date="2017-07" db="EMBL/GenBank/DDBJ databases">
        <authorList>
            <person name="Varghese N."/>
            <person name="Submissions S."/>
        </authorList>
    </citation>
    <scope>NUCLEOTIDE SEQUENCE [LARGE SCALE GENOMIC DNA]</scope>
    <source>
        <strain evidence="11">NLAE-zl-C134</strain>
    </source>
</reference>
<evidence type="ECO:0000259" key="9">
    <source>
        <dbReference type="Pfam" id="PF04509"/>
    </source>
</evidence>
<dbReference type="EMBL" id="UHJJ01000001">
    <property type="protein sequence ID" value="SUQ12746.1"/>
    <property type="molecule type" value="Genomic_DNA"/>
</dbReference>
<dbReference type="Pfam" id="PF04509">
    <property type="entry name" value="CheC"/>
    <property type="match status" value="2"/>
</dbReference>
<dbReference type="GO" id="GO:0009425">
    <property type="term" value="C:bacterial-type flagellum basal body"/>
    <property type="evidence" value="ECO:0007669"/>
    <property type="project" value="InterPro"/>
</dbReference>
<dbReference type="CDD" id="cd17907">
    <property type="entry name" value="FliY_FliN-Y"/>
    <property type="match status" value="1"/>
</dbReference>
<dbReference type="GO" id="GO:0016787">
    <property type="term" value="F:hydrolase activity"/>
    <property type="evidence" value="ECO:0007669"/>
    <property type="project" value="InterPro"/>
</dbReference>
<dbReference type="PANTHER" id="PTHR43484:SF1">
    <property type="entry name" value="FLAGELLAR MOTOR SWITCH PROTEIN FLIN"/>
    <property type="match status" value="1"/>
</dbReference>
<evidence type="ECO:0000256" key="3">
    <source>
        <dbReference type="ARBA" id="ARBA00022475"/>
    </source>
</evidence>
<protein>
    <submittedName>
        <fullName evidence="10">Flagellar motor switch protein FliN/FliY</fullName>
    </submittedName>
</protein>
<evidence type="ECO:0000256" key="2">
    <source>
        <dbReference type="ARBA" id="ARBA00009226"/>
    </source>
</evidence>
<dbReference type="Gene3D" id="2.30.330.10">
    <property type="entry name" value="SpoA-like"/>
    <property type="match status" value="1"/>
</dbReference>
<comment type="subcellular location">
    <subcellularLocation>
        <location evidence="1">Cell membrane</location>
        <topology evidence="1">Peripheral membrane protein</topology>
        <orientation evidence="1">Cytoplasmic side</orientation>
    </subcellularLocation>
</comment>
<proteinExistence type="inferred from homology"/>
<sequence length="469" mass="50825">MDNKKLSSMEIDAIGEILNISLGASATAISTMLDARVDITTPVVKIQKEEEFEFNHLEPAVGVEIVYIEGLTGSNIMLLKRNDVRVIVEMLMGMEIPEEDFELDEMNISAICEVMNQMMGASATALSELLGRTVNISTPQSFEVASANQFKEKYFKDEGVMAVIGFTIQIADKLKSEFMNLMPIGLAHELVAGFFADGVPDIVEEPQKTVPVVTSIQEQVQVDAPQPEELTGQVQTDAPGVQPGNGQTQADVSGIQPGNVQVQADVSGIQPGNVQVQTDTSQLQPGNGQIQTDAFQSQLMGGQPQSAPVQVPGMAAQMPPVNQQNSEAITGMMDLMRQQMQQMQQMQAQIQQMQQGRAPKKIGVNPAPRPNLATNADSQPSQEEQDANMELIMGVPLDVSVEIGRTRKLVKDILDLNKGSLVVLDKLAGEQVDLFVNGQCIAKGDVVVVDDNFGIRITEILKEEIALLE</sequence>
<evidence type="ECO:0000256" key="7">
    <source>
        <dbReference type="SAM" id="MobiDB-lite"/>
    </source>
</evidence>
<name>A0A316A5H7_9FIRM</name>
<organism evidence="10 11">
    <name type="scientific">Faecalicatena contorta</name>
    <dbReference type="NCBI Taxonomy" id="39482"/>
    <lineage>
        <taxon>Bacteria</taxon>
        <taxon>Bacillati</taxon>
        <taxon>Bacillota</taxon>
        <taxon>Clostridia</taxon>
        <taxon>Lachnospirales</taxon>
        <taxon>Lachnospiraceae</taxon>
        <taxon>Faecalicatena</taxon>
    </lineage>
</organism>
<keyword evidence="11" id="KW-1185">Reference proteome</keyword>
<dbReference type="SUPFAM" id="SSF101801">
    <property type="entry name" value="Surface presentation of antigens (SPOA)"/>
    <property type="match status" value="1"/>
</dbReference>
<feature type="domain" description="Flagellar motor switch protein FliN-like C-terminal" evidence="8">
    <location>
        <begin position="391"/>
        <end position="461"/>
    </location>
</feature>
<dbReference type="InterPro" id="IPR012826">
    <property type="entry name" value="FliN"/>
</dbReference>
<comment type="similarity">
    <text evidence="2">Belongs to the FliN/MopA/SpaO family.</text>
</comment>
<keyword evidence="4" id="KW-0145">Chemotaxis</keyword>
<dbReference type="PRINTS" id="PR00956">
    <property type="entry name" value="FLGMOTORFLIN"/>
</dbReference>
<dbReference type="InterPro" id="IPR007597">
    <property type="entry name" value="CheC"/>
</dbReference>
<evidence type="ECO:0000313" key="11">
    <source>
        <dbReference type="Proteomes" id="UP000254051"/>
    </source>
</evidence>
<evidence type="ECO:0000256" key="4">
    <source>
        <dbReference type="ARBA" id="ARBA00022500"/>
    </source>
</evidence>
<dbReference type="GO" id="GO:0071973">
    <property type="term" value="P:bacterial-type flagellum-dependent cell motility"/>
    <property type="evidence" value="ECO:0007669"/>
    <property type="project" value="InterPro"/>
</dbReference>
<keyword evidence="6" id="KW-0472">Membrane</keyword>
<keyword evidence="10" id="KW-0969">Cilium</keyword>
<feature type="compositionally biased region" description="Polar residues" evidence="7">
    <location>
        <begin position="372"/>
        <end position="382"/>
    </location>
</feature>
<dbReference type="InterPro" id="IPR028976">
    <property type="entry name" value="CheC-like_sf"/>
</dbReference>
<dbReference type="GO" id="GO:0003774">
    <property type="term" value="F:cytoskeletal motor activity"/>
    <property type="evidence" value="ECO:0007669"/>
    <property type="project" value="InterPro"/>
</dbReference>
<dbReference type="InterPro" id="IPR001543">
    <property type="entry name" value="FliN-like_C"/>
</dbReference>
<dbReference type="RefSeq" id="WP_109708743.1">
    <property type="nucleotide sequence ID" value="NZ_QGDS01000001.1"/>
</dbReference>
<keyword evidence="5" id="KW-0283">Flagellar rotation</keyword>
<feature type="region of interest" description="Disordered" evidence="7">
    <location>
        <begin position="352"/>
        <end position="384"/>
    </location>
</feature>
<dbReference type="GO" id="GO:0005886">
    <property type="term" value="C:plasma membrane"/>
    <property type="evidence" value="ECO:0007669"/>
    <property type="project" value="UniProtKB-SubCell"/>
</dbReference>
<dbReference type="Pfam" id="PF01052">
    <property type="entry name" value="FliMN_C"/>
    <property type="match status" value="1"/>
</dbReference>
<dbReference type="GO" id="GO:0006935">
    <property type="term" value="P:chemotaxis"/>
    <property type="evidence" value="ECO:0007669"/>
    <property type="project" value="UniProtKB-KW"/>
</dbReference>
<evidence type="ECO:0000313" key="10">
    <source>
        <dbReference type="EMBL" id="SUQ12746.1"/>
    </source>
</evidence>
<dbReference type="InterPro" id="IPR020557">
    <property type="entry name" value="Fumarate_lyase_CS"/>
</dbReference>
<dbReference type="NCBIfam" id="TIGR02480">
    <property type="entry name" value="fliN"/>
    <property type="match status" value="1"/>
</dbReference>
<feature type="domain" description="CheC-like protein" evidence="9">
    <location>
        <begin position="106"/>
        <end position="141"/>
    </location>
</feature>
<dbReference type="PANTHER" id="PTHR43484">
    <property type="match status" value="1"/>
</dbReference>
<evidence type="ECO:0000256" key="6">
    <source>
        <dbReference type="ARBA" id="ARBA00023136"/>
    </source>
</evidence>
<keyword evidence="10" id="KW-0282">Flagellum</keyword>
<dbReference type="InterPro" id="IPR036429">
    <property type="entry name" value="SpoA-like_sf"/>
</dbReference>
<keyword evidence="3" id="KW-1003">Cell membrane</keyword>
<feature type="domain" description="CheC-like protein" evidence="9">
    <location>
        <begin position="9"/>
        <end position="46"/>
    </location>
</feature>
<dbReference type="AlphaFoldDB" id="A0A316A5H7"/>
<dbReference type="Gene3D" id="3.40.1550.10">
    <property type="entry name" value="CheC-like"/>
    <property type="match status" value="1"/>
</dbReference>
<evidence type="ECO:0000256" key="5">
    <source>
        <dbReference type="ARBA" id="ARBA00022779"/>
    </source>
</evidence>
<dbReference type="InterPro" id="IPR051469">
    <property type="entry name" value="FliN/MopA/SpaO"/>
</dbReference>
<dbReference type="OrthoDB" id="9773459at2"/>
<dbReference type="Proteomes" id="UP000254051">
    <property type="component" value="Unassembled WGS sequence"/>
</dbReference>
<dbReference type="InterPro" id="IPR001172">
    <property type="entry name" value="FliN_T3SS_HrcQb"/>
</dbReference>
<dbReference type="PROSITE" id="PS00163">
    <property type="entry name" value="FUMARATE_LYASES"/>
    <property type="match status" value="1"/>
</dbReference>
<evidence type="ECO:0000256" key="1">
    <source>
        <dbReference type="ARBA" id="ARBA00004413"/>
    </source>
</evidence>
<dbReference type="SUPFAM" id="SSF103039">
    <property type="entry name" value="CheC-like"/>
    <property type="match status" value="1"/>
</dbReference>
<gene>
    <name evidence="10" type="ORF">SAMN05216529_101643</name>
</gene>
<evidence type="ECO:0000259" key="8">
    <source>
        <dbReference type="Pfam" id="PF01052"/>
    </source>
</evidence>
<keyword evidence="10" id="KW-0966">Cell projection</keyword>